<sequence length="220" mass="24343">MERSTPSAPRIPPVYLPTPEPTRFRLQQLEPRRNDLLSDELRRAQGLRSFETLPTLQGPTNVPESVYDEARVHEMLTERSNDPRSPQSHRTPIPGTNRLSPPGPQIELPTEPQEPNPDLHPSRNSSPFSSGSSIRITGPLGLGDRVDIPGQFLTVPERPPNPEPRSYQSQYESVMGSALNQTGPAMTTASTHPRSYPTPRDALMDVGGQCLRFGRSLGIQ</sequence>
<keyword evidence="3" id="KW-1185">Reference proteome</keyword>
<proteinExistence type="predicted"/>
<feature type="compositionally biased region" description="Polar residues" evidence="1">
    <location>
        <begin position="52"/>
        <end position="63"/>
    </location>
</feature>
<accession>A0A4S8M304</accession>
<reference evidence="2 3" key="1">
    <citation type="journal article" date="2019" name="Nat. Ecol. Evol.">
        <title>Megaphylogeny resolves global patterns of mushroom evolution.</title>
        <authorList>
            <person name="Varga T."/>
            <person name="Krizsan K."/>
            <person name="Foldi C."/>
            <person name="Dima B."/>
            <person name="Sanchez-Garcia M."/>
            <person name="Sanchez-Ramirez S."/>
            <person name="Szollosi G.J."/>
            <person name="Szarkandi J.G."/>
            <person name="Papp V."/>
            <person name="Albert L."/>
            <person name="Andreopoulos W."/>
            <person name="Angelini C."/>
            <person name="Antonin V."/>
            <person name="Barry K.W."/>
            <person name="Bougher N.L."/>
            <person name="Buchanan P."/>
            <person name="Buyck B."/>
            <person name="Bense V."/>
            <person name="Catcheside P."/>
            <person name="Chovatia M."/>
            <person name="Cooper J."/>
            <person name="Damon W."/>
            <person name="Desjardin D."/>
            <person name="Finy P."/>
            <person name="Geml J."/>
            <person name="Haridas S."/>
            <person name="Hughes K."/>
            <person name="Justo A."/>
            <person name="Karasinski D."/>
            <person name="Kautmanova I."/>
            <person name="Kiss B."/>
            <person name="Kocsube S."/>
            <person name="Kotiranta H."/>
            <person name="LaButti K.M."/>
            <person name="Lechner B.E."/>
            <person name="Liimatainen K."/>
            <person name="Lipzen A."/>
            <person name="Lukacs Z."/>
            <person name="Mihaltcheva S."/>
            <person name="Morgado L.N."/>
            <person name="Niskanen T."/>
            <person name="Noordeloos M.E."/>
            <person name="Ohm R.A."/>
            <person name="Ortiz-Santana B."/>
            <person name="Ovrebo C."/>
            <person name="Racz N."/>
            <person name="Riley R."/>
            <person name="Savchenko A."/>
            <person name="Shiryaev A."/>
            <person name="Soop K."/>
            <person name="Spirin V."/>
            <person name="Szebenyi C."/>
            <person name="Tomsovsky M."/>
            <person name="Tulloss R.E."/>
            <person name="Uehling J."/>
            <person name="Grigoriev I.V."/>
            <person name="Vagvolgyi C."/>
            <person name="Papp T."/>
            <person name="Martin F.M."/>
            <person name="Miettinen O."/>
            <person name="Hibbett D.S."/>
            <person name="Nagy L.G."/>
        </authorList>
    </citation>
    <scope>NUCLEOTIDE SEQUENCE [LARGE SCALE GENOMIC DNA]</scope>
    <source>
        <strain evidence="2 3">CBS 962.96</strain>
    </source>
</reference>
<name>A0A4S8M304_DENBC</name>
<gene>
    <name evidence="2" type="ORF">K435DRAFT_858467</name>
</gene>
<dbReference type="EMBL" id="ML179175">
    <property type="protein sequence ID" value="THU96512.1"/>
    <property type="molecule type" value="Genomic_DNA"/>
</dbReference>
<evidence type="ECO:0000313" key="3">
    <source>
        <dbReference type="Proteomes" id="UP000297245"/>
    </source>
</evidence>
<feature type="compositionally biased region" description="Low complexity" evidence="1">
    <location>
        <begin position="122"/>
        <end position="133"/>
    </location>
</feature>
<feature type="compositionally biased region" description="Basic and acidic residues" evidence="1">
    <location>
        <begin position="68"/>
        <end position="82"/>
    </location>
</feature>
<dbReference type="AlphaFoldDB" id="A0A4S8M304"/>
<feature type="region of interest" description="Disordered" evidence="1">
    <location>
        <begin position="1"/>
        <end position="168"/>
    </location>
</feature>
<evidence type="ECO:0000313" key="2">
    <source>
        <dbReference type="EMBL" id="THU96512.1"/>
    </source>
</evidence>
<protein>
    <submittedName>
        <fullName evidence="2">Uncharacterized protein</fullName>
    </submittedName>
</protein>
<dbReference type="Proteomes" id="UP000297245">
    <property type="component" value="Unassembled WGS sequence"/>
</dbReference>
<feature type="compositionally biased region" description="Basic and acidic residues" evidence="1">
    <location>
        <begin position="30"/>
        <end position="43"/>
    </location>
</feature>
<organism evidence="2 3">
    <name type="scientific">Dendrothele bispora (strain CBS 962.96)</name>
    <dbReference type="NCBI Taxonomy" id="1314807"/>
    <lineage>
        <taxon>Eukaryota</taxon>
        <taxon>Fungi</taxon>
        <taxon>Dikarya</taxon>
        <taxon>Basidiomycota</taxon>
        <taxon>Agaricomycotina</taxon>
        <taxon>Agaricomycetes</taxon>
        <taxon>Agaricomycetidae</taxon>
        <taxon>Agaricales</taxon>
        <taxon>Agaricales incertae sedis</taxon>
        <taxon>Dendrothele</taxon>
    </lineage>
</organism>
<feature type="compositionally biased region" description="Pro residues" evidence="1">
    <location>
        <begin position="9"/>
        <end position="20"/>
    </location>
</feature>
<evidence type="ECO:0000256" key="1">
    <source>
        <dbReference type="SAM" id="MobiDB-lite"/>
    </source>
</evidence>